<accession>A0A1J7HY13</accession>
<dbReference type="Proteomes" id="UP000188354">
    <property type="component" value="Chromosome LG09"/>
</dbReference>
<feature type="signal peptide" evidence="1">
    <location>
        <begin position="1"/>
        <end position="24"/>
    </location>
</feature>
<keyword evidence="1" id="KW-0732">Signal</keyword>
<feature type="chain" id="PRO_5012520877" description="Legume lectin domain-containing protein" evidence="1">
    <location>
        <begin position="25"/>
        <end position="92"/>
    </location>
</feature>
<dbReference type="EMBL" id="CM007369">
    <property type="protein sequence ID" value="OIW05443.1"/>
    <property type="molecule type" value="Genomic_DNA"/>
</dbReference>
<protein>
    <recommendedName>
        <fullName evidence="4">Legume lectin domain-containing protein</fullName>
    </recommendedName>
</protein>
<organism evidence="2 3">
    <name type="scientific">Lupinus angustifolius</name>
    <name type="common">Narrow-leaved blue lupine</name>
    <dbReference type="NCBI Taxonomy" id="3871"/>
    <lineage>
        <taxon>Eukaryota</taxon>
        <taxon>Viridiplantae</taxon>
        <taxon>Streptophyta</taxon>
        <taxon>Embryophyta</taxon>
        <taxon>Tracheophyta</taxon>
        <taxon>Spermatophyta</taxon>
        <taxon>Magnoliopsida</taxon>
        <taxon>eudicotyledons</taxon>
        <taxon>Gunneridae</taxon>
        <taxon>Pentapetalae</taxon>
        <taxon>rosids</taxon>
        <taxon>fabids</taxon>
        <taxon>Fabales</taxon>
        <taxon>Fabaceae</taxon>
        <taxon>Papilionoideae</taxon>
        <taxon>50 kb inversion clade</taxon>
        <taxon>genistoids sensu lato</taxon>
        <taxon>core genistoids</taxon>
        <taxon>Genisteae</taxon>
        <taxon>Lupinus</taxon>
    </lineage>
</organism>
<evidence type="ECO:0000313" key="2">
    <source>
        <dbReference type="EMBL" id="OIW05443.1"/>
    </source>
</evidence>
<reference evidence="2 3" key="1">
    <citation type="journal article" date="2017" name="Plant Biotechnol. J.">
        <title>A comprehensive draft genome sequence for lupin (Lupinus angustifolius), an emerging health food: insights into plant-microbe interactions and legume evolution.</title>
        <authorList>
            <person name="Hane J.K."/>
            <person name="Ming Y."/>
            <person name="Kamphuis L.G."/>
            <person name="Nelson M.N."/>
            <person name="Garg G."/>
            <person name="Atkins C.A."/>
            <person name="Bayer P.E."/>
            <person name="Bravo A."/>
            <person name="Bringans S."/>
            <person name="Cannon S."/>
            <person name="Edwards D."/>
            <person name="Foley R."/>
            <person name="Gao L.L."/>
            <person name="Harrison M.J."/>
            <person name="Huang W."/>
            <person name="Hurgobin B."/>
            <person name="Li S."/>
            <person name="Liu C.W."/>
            <person name="McGrath A."/>
            <person name="Morahan G."/>
            <person name="Murray J."/>
            <person name="Weller J."/>
            <person name="Jian J."/>
            <person name="Singh K.B."/>
        </authorList>
    </citation>
    <scope>NUCLEOTIDE SEQUENCE [LARGE SCALE GENOMIC DNA]</scope>
    <source>
        <strain evidence="3">cv. Tanjil</strain>
        <tissue evidence="2">Whole plant</tissue>
    </source>
</reference>
<evidence type="ECO:0000313" key="3">
    <source>
        <dbReference type="Proteomes" id="UP000188354"/>
    </source>
</evidence>
<dbReference type="Gramene" id="OIW05443">
    <property type="protein sequence ID" value="OIW05443"/>
    <property type="gene ID" value="TanjilG_12034"/>
</dbReference>
<proteinExistence type="predicted"/>
<evidence type="ECO:0008006" key="4">
    <source>
        <dbReference type="Google" id="ProtNLM"/>
    </source>
</evidence>
<gene>
    <name evidence="2" type="ORF">TanjilG_12034</name>
</gene>
<dbReference type="AlphaFoldDB" id="A0A1J7HY13"/>
<evidence type="ECO:0000256" key="1">
    <source>
        <dbReference type="SAM" id="SignalP"/>
    </source>
</evidence>
<sequence length="92" mass="10293">MTTPLLSSPFSLFFAMASCPFLVGHDLKLRDKENYIFNNGSFGTEDQYVNQSVLGCQSTTNQYSQTDSHFFGKTRESGFYGLLNIEVSSKNS</sequence>
<name>A0A1J7HY13_LUPAN</name>
<keyword evidence="3" id="KW-1185">Reference proteome</keyword>